<feature type="compositionally biased region" description="Polar residues" evidence="1">
    <location>
        <begin position="370"/>
        <end position="380"/>
    </location>
</feature>
<feature type="compositionally biased region" description="Low complexity" evidence="1">
    <location>
        <begin position="434"/>
        <end position="477"/>
    </location>
</feature>
<feature type="transmembrane region" description="Helical" evidence="2">
    <location>
        <begin position="1359"/>
        <end position="1384"/>
    </location>
</feature>
<feature type="compositionally biased region" description="Polar residues" evidence="1">
    <location>
        <begin position="582"/>
        <end position="605"/>
    </location>
</feature>
<proteinExistence type="predicted"/>
<feature type="compositionally biased region" description="Low complexity" evidence="1">
    <location>
        <begin position="290"/>
        <end position="313"/>
    </location>
</feature>
<dbReference type="InterPro" id="IPR021840">
    <property type="entry name" value="DUF3433"/>
</dbReference>
<feature type="region of interest" description="Disordered" evidence="1">
    <location>
        <begin position="821"/>
        <end position="891"/>
    </location>
</feature>
<dbReference type="Pfam" id="PF11915">
    <property type="entry name" value="DUF3433"/>
    <property type="match status" value="2"/>
</dbReference>
<comment type="caution">
    <text evidence="3">The sequence shown here is derived from an EMBL/GenBank/DDBJ whole genome shotgun (WGS) entry which is preliminary data.</text>
</comment>
<gene>
    <name evidence="3" type="ORF">SUNI508_02785</name>
</gene>
<feature type="compositionally biased region" description="Low complexity" evidence="1">
    <location>
        <begin position="402"/>
        <end position="418"/>
    </location>
</feature>
<dbReference type="Proteomes" id="UP001408356">
    <property type="component" value="Unassembled WGS sequence"/>
</dbReference>
<feature type="transmembrane region" description="Helical" evidence="2">
    <location>
        <begin position="1466"/>
        <end position="1486"/>
    </location>
</feature>
<protein>
    <submittedName>
        <fullName evidence="3">Uncharacterized protein</fullName>
    </submittedName>
</protein>
<feature type="transmembrane region" description="Helical" evidence="2">
    <location>
        <begin position="1498"/>
        <end position="1522"/>
    </location>
</feature>
<feature type="compositionally biased region" description="Polar residues" evidence="1">
    <location>
        <begin position="659"/>
        <end position="670"/>
    </location>
</feature>
<keyword evidence="2" id="KW-0472">Membrane</keyword>
<feature type="compositionally biased region" description="Low complexity" evidence="1">
    <location>
        <begin position="341"/>
        <end position="360"/>
    </location>
</feature>
<feature type="region of interest" description="Disordered" evidence="1">
    <location>
        <begin position="567"/>
        <end position="621"/>
    </location>
</feature>
<feature type="transmembrane region" description="Helical" evidence="2">
    <location>
        <begin position="1188"/>
        <end position="1207"/>
    </location>
</feature>
<feature type="compositionally biased region" description="Low complexity" evidence="1">
    <location>
        <begin position="776"/>
        <end position="793"/>
    </location>
</feature>
<feature type="compositionally biased region" description="Basic and acidic residues" evidence="1">
    <location>
        <begin position="232"/>
        <end position="241"/>
    </location>
</feature>
<evidence type="ECO:0000313" key="4">
    <source>
        <dbReference type="Proteomes" id="UP001408356"/>
    </source>
</evidence>
<organism evidence="3 4">
    <name type="scientific">Seiridium unicorne</name>
    <dbReference type="NCBI Taxonomy" id="138068"/>
    <lineage>
        <taxon>Eukaryota</taxon>
        <taxon>Fungi</taxon>
        <taxon>Dikarya</taxon>
        <taxon>Ascomycota</taxon>
        <taxon>Pezizomycotina</taxon>
        <taxon>Sordariomycetes</taxon>
        <taxon>Xylariomycetidae</taxon>
        <taxon>Amphisphaeriales</taxon>
        <taxon>Sporocadaceae</taxon>
        <taxon>Seiridium</taxon>
    </lineage>
</organism>
<feature type="region of interest" description="Disordered" evidence="1">
    <location>
        <begin position="659"/>
        <end position="807"/>
    </location>
</feature>
<evidence type="ECO:0000313" key="3">
    <source>
        <dbReference type="EMBL" id="KAK9426344.1"/>
    </source>
</evidence>
<accession>A0ABR2VIM9</accession>
<feature type="compositionally biased region" description="Polar residues" evidence="1">
    <location>
        <begin position="754"/>
        <end position="774"/>
    </location>
</feature>
<evidence type="ECO:0000256" key="2">
    <source>
        <dbReference type="SAM" id="Phobius"/>
    </source>
</evidence>
<feature type="compositionally biased region" description="Low complexity" evidence="1">
    <location>
        <begin position="716"/>
        <end position="753"/>
    </location>
</feature>
<feature type="region of interest" description="Disordered" evidence="1">
    <location>
        <begin position="19"/>
        <end position="44"/>
    </location>
</feature>
<feature type="compositionally biased region" description="Basic and acidic residues" evidence="1">
    <location>
        <begin position="23"/>
        <end position="44"/>
    </location>
</feature>
<feature type="compositionally biased region" description="Low complexity" evidence="1">
    <location>
        <begin position="671"/>
        <end position="706"/>
    </location>
</feature>
<keyword evidence="4" id="KW-1185">Reference proteome</keyword>
<dbReference type="PANTHER" id="PTHR37544">
    <property type="entry name" value="SPRAY-RELATED"/>
    <property type="match status" value="1"/>
</dbReference>
<feature type="transmembrane region" description="Helical" evidence="2">
    <location>
        <begin position="177"/>
        <end position="199"/>
    </location>
</feature>
<feature type="transmembrane region" description="Helical" evidence="2">
    <location>
        <begin position="1404"/>
        <end position="1427"/>
    </location>
</feature>
<feature type="transmembrane region" description="Helical" evidence="2">
    <location>
        <begin position="1119"/>
        <end position="1138"/>
    </location>
</feature>
<feature type="compositionally biased region" description="Basic and acidic residues" evidence="1">
    <location>
        <begin position="327"/>
        <end position="336"/>
    </location>
</feature>
<evidence type="ECO:0000256" key="1">
    <source>
        <dbReference type="SAM" id="MobiDB-lite"/>
    </source>
</evidence>
<feature type="region of interest" description="Disordered" evidence="1">
    <location>
        <begin position="231"/>
        <end position="488"/>
    </location>
</feature>
<feature type="compositionally biased region" description="Polar residues" evidence="1">
    <location>
        <begin position="843"/>
        <end position="857"/>
    </location>
</feature>
<sequence>MHLLPTEYRPAGHVRFVPVAQDDSDRNEPSDRVAQRRENLTTHDKFRSHVRNLYRNATSGAEDEEDSGLHPVYTNAANATYAPVGTLIANDDSEETDIAELAGPPIEFYAPGYARAPSALSKLSDIRTDTRYMGFDPENKYLSYVPRVDSIEIEEDPGEQPNGDNNNYRPFVLRRTFLVILLLAVAVLLVLMAMAIRILPDQDQSFMKGLVSRDLSNIKSRSLVNALHSPRFPRDLNHHQNDTSGASSTISSVSDVRDVSSSTLSTTSTTSTPTTGPDKPSPSEVKSDASLTSTTSTTTTTSSTSQSSYMSSTLVAGDTSTTLQHTEPAKPSKGDDPPPSTAFSETVVSSTSTSATTTTSPDKGQPTHVDPSTSANNPQPTDDDHHSGGDTTRTGGGNPHPTSQISSSSSTISSTSTSKPPDSTNDEPEPTDPPGNTGRPGTPTTPTPTLITSTSLVSNSEGEGSSSSSLITSIGDNVPPPVTTDPPKGTCTVDITQTHIQWLTIPVLTVDLGLGLKKRSATPVVSKIRRQAPVCDITVTITHDITVISTTAATTITIGIGDGQTGTTASSMVGNPGGPIQTGATPTETDTSSTLVIPSSTASSQPPSDVPTPPVDTATLPTNLPGEQVSSTTTLQETHIQPGGPISVPTTVASTTGSTLIDTNPPSSIPTEGTTTTTAGTTTVVDTNPPGSTPTEGTTTTAGTTTVIDTNPPGSTTTDGTTTTTAGTTTVVDTNLPGSSPTGGVTVPSTGPTLTDTNLPGSPITEPSTVTDATRPTLTDTGSTSSSATGVPPSSIPVPGTAIATNTGHSTAANTISSVVTKPSTLADSPTQTAPLTEHGDTTMLNTQIPPTSNLRISQAGHPGSGVTNQVSHTEHRTASETPIPPPTPTPSTTVVNVIESTAIVSTIVSTVTPVVTPSADATNTEVVVDLGAVFMTTVSVTTMMYVTRLRTQQVIHGVMTDSNDGVQQLWLSYLTDSAGVTTSTSTQTKLGFLSTATLTNSDGFPTATTVQVVMKDPSTTTITDADGKVHVKTYYEKFVTTTLRDSKGLATATQTLEITETPTATTSHDSDGKAITTITNVVPDGTSTLTSTLVITATNKPNASLAQQHEIVPISSSGYFNGLLLPTLLAIILWIPVRILDQTVKLHQPFSAMTARYGARTQDSLCLTTTGLWGLISGLRSPRTGNWLMAVTGLLVLANAVLIALSPEALQLAVLPSECTTLNDGNLYSCPTSLNIAASPARVVVGLICLMATLIGIAAWVLWRYRTGIWNDTPWSIFDISRLAKNDEITAFLSNLDWRHSNIDREQAITAFGHRRFMLSYWKHKTVWEYGVMVCNDAGGFGSKRGKRCRARGRHMPFFTLSLAGRALFFSLLLGLLLMVLLYNNTGGAFQTFMDNNNFGGRFILTGAGVIVSLVWWTFFTCIAFFSPYRLMYLRRSVEDIVHLSPPSNPFSGFWKAISRQNKDIYLGVVAFTAILSDLLPLLLANIPARSTGQDNLSSVCVWLTVSVICIMIMVVIWSFFIHWPDLAMDPSTIAGAMFYATQFSSMNRMSTSTIGEKSNLV</sequence>
<name>A0ABR2VIM9_9PEZI</name>
<dbReference type="PANTHER" id="PTHR37544:SF3">
    <property type="entry name" value="SPRAY"/>
    <property type="match status" value="1"/>
</dbReference>
<feature type="compositionally biased region" description="Polar residues" evidence="1">
    <location>
        <begin position="821"/>
        <end position="835"/>
    </location>
</feature>
<dbReference type="EMBL" id="JARVKF010000002">
    <property type="protein sequence ID" value="KAK9426344.1"/>
    <property type="molecule type" value="Genomic_DNA"/>
</dbReference>
<feature type="transmembrane region" description="Helical" evidence="2">
    <location>
        <begin position="1244"/>
        <end position="1264"/>
    </location>
</feature>
<feature type="compositionally biased region" description="Low complexity" evidence="1">
    <location>
        <begin position="242"/>
        <end position="278"/>
    </location>
</feature>
<keyword evidence="2" id="KW-1133">Transmembrane helix</keyword>
<keyword evidence="2" id="KW-0812">Transmembrane</keyword>
<reference evidence="3 4" key="1">
    <citation type="journal article" date="2024" name="J. Plant Pathol.">
        <title>Sequence and assembly of the genome of Seiridium unicorne, isolate CBS 538.82, causal agent of cypress canker disease.</title>
        <authorList>
            <person name="Scali E."/>
            <person name="Rocca G.D."/>
            <person name="Danti R."/>
            <person name="Garbelotto M."/>
            <person name="Barberini S."/>
            <person name="Baroncelli R."/>
            <person name="Emiliani G."/>
        </authorList>
    </citation>
    <scope>NUCLEOTIDE SEQUENCE [LARGE SCALE GENOMIC DNA]</scope>
    <source>
        <strain evidence="3 4">BM-138-508</strain>
    </source>
</reference>